<keyword evidence="4" id="KW-0441">Lipid A biosynthesis</keyword>
<protein>
    <recommendedName>
        <fullName evidence="10">Calcineurin-like phosphoesterase domain-containing protein</fullName>
    </recommendedName>
</protein>
<evidence type="ECO:0000256" key="6">
    <source>
        <dbReference type="ARBA" id="ARBA00022801"/>
    </source>
</evidence>
<evidence type="ECO:0000256" key="5">
    <source>
        <dbReference type="ARBA" id="ARBA00022723"/>
    </source>
</evidence>
<dbReference type="PANTHER" id="PTHR34990">
    <property type="entry name" value="UDP-2,3-DIACYLGLUCOSAMINE HYDROLASE-RELATED"/>
    <property type="match status" value="1"/>
</dbReference>
<dbReference type="EMBL" id="LAZR01000841">
    <property type="protein sequence ID" value="KKN56487.1"/>
    <property type="molecule type" value="Genomic_DNA"/>
</dbReference>
<dbReference type="InterPro" id="IPR029052">
    <property type="entry name" value="Metallo-depent_PP-like"/>
</dbReference>
<dbReference type="Gene3D" id="3.60.21.10">
    <property type="match status" value="1"/>
</dbReference>
<evidence type="ECO:0000256" key="7">
    <source>
        <dbReference type="ARBA" id="ARBA00023098"/>
    </source>
</evidence>
<sequence length="250" mass="29253">MTTLFISDLHLSPDNQPLIQITVDFLNTQTKGIDALYLLGDVFNTWLGDDIVPIEFEPLIAQLQQLHQSGIKTYLMVGNRDFMMGKHFAERCECELIDEPAIIDLYGVKTLLIHGDSLCTDDVSYQRYRRQTRNKFLQWCFLHLPVRYRQRISNKIKQKSREQKQYKSAVIMDVNQFEVGRVMQQFDVQYMIHGHTHRPAIHAFTLANKPAYRIVLGDWEDKISVLKCSDYQFELIDHRISKSDSVLRIS</sequence>
<keyword evidence="1" id="KW-1003">Cell membrane</keyword>
<dbReference type="SUPFAM" id="SSF56300">
    <property type="entry name" value="Metallo-dependent phosphatases"/>
    <property type="match status" value="1"/>
</dbReference>
<dbReference type="GO" id="GO:0008758">
    <property type="term" value="F:UDP-2,3-diacylglucosamine hydrolase activity"/>
    <property type="evidence" value="ECO:0007669"/>
    <property type="project" value="TreeGrafter"/>
</dbReference>
<name>A0A0F9S2M6_9ZZZZ</name>
<dbReference type="CDD" id="cd07398">
    <property type="entry name" value="MPP_YbbF-LpxH"/>
    <property type="match status" value="1"/>
</dbReference>
<dbReference type="AlphaFoldDB" id="A0A0F9S2M6"/>
<keyword evidence="7" id="KW-0443">Lipid metabolism</keyword>
<reference evidence="11" key="1">
    <citation type="journal article" date="2015" name="Nature">
        <title>Complex archaea that bridge the gap between prokaryotes and eukaryotes.</title>
        <authorList>
            <person name="Spang A."/>
            <person name="Saw J.H."/>
            <person name="Jorgensen S.L."/>
            <person name="Zaremba-Niedzwiedzka K."/>
            <person name="Martijn J."/>
            <person name="Lind A.E."/>
            <person name="van Eijk R."/>
            <person name="Schleper C."/>
            <person name="Guy L."/>
            <person name="Ettema T.J."/>
        </authorList>
    </citation>
    <scope>NUCLEOTIDE SEQUENCE</scope>
</reference>
<evidence type="ECO:0000313" key="11">
    <source>
        <dbReference type="EMBL" id="KKN56487.1"/>
    </source>
</evidence>
<dbReference type="GO" id="GO:0016020">
    <property type="term" value="C:membrane"/>
    <property type="evidence" value="ECO:0007669"/>
    <property type="project" value="GOC"/>
</dbReference>
<keyword evidence="5" id="KW-0479">Metal-binding</keyword>
<keyword evidence="9" id="KW-0464">Manganese</keyword>
<dbReference type="InterPro" id="IPR010138">
    <property type="entry name" value="UDP-diacylglucosamine_Hdrlase"/>
</dbReference>
<keyword evidence="3" id="KW-0997">Cell inner membrane</keyword>
<evidence type="ECO:0000259" key="10">
    <source>
        <dbReference type="Pfam" id="PF00149"/>
    </source>
</evidence>
<evidence type="ECO:0000256" key="8">
    <source>
        <dbReference type="ARBA" id="ARBA00023136"/>
    </source>
</evidence>
<dbReference type="PANTHER" id="PTHR34990:SF1">
    <property type="entry name" value="UDP-2,3-DIACYLGLUCOSAMINE HYDROLASE"/>
    <property type="match status" value="1"/>
</dbReference>
<feature type="domain" description="Calcineurin-like phosphoesterase" evidence="10">
    <location>
        <begin position="1"/>
        <end position="199"/>
    </location>
</feature>
<keyword evidence="6" id="KW-0378">Hydrolase</keyword>
<evidence type="ECO:0000256" key="2">
    <source>
        <dbReference type="ARBA" id="ARBA00022516"/>
    </source>
</evidence>
<dbReference type="HAMAP" id="MF_00575">
    <property type="entry name" value="LpxH"/>
    <property type="match status" value="1"/>
</dbReference>
<dbReference type="Pfam" id="PF00149">
    <property type="entry name" value="Metallophos"/>
    <property type="match status" value="1"/>
</dbReference>
<gene>
    <name evidence="11" type="ORF">LCGC14_0571790</name>
</gene>
<dbReference type="NCBIfam" id="TIGR01854">
    <property type="entry name" value="lipid_A_lpxH"/>
    <property type="match status" value="1"/>
</dbReference>
<proteinExistence type="inferred from homology"/>
<evidence type="ECO:0000256" key="3">
    <source>
        <dbReference type="ARBA" id="ARBA00022519"/>
    </source>
</evidence>
<dbReference type="InterPro" id="IPR043461">
    <property type="entry name" value="LpxH-like"/>
</dbReference>
<evidence type="ECO:0000256" key="4">
    <source>
        <dbReference type="ARBA" id="ARBA00022556"/>
    </source>
</evidence>
<dbReference type="GO" id="GO:0005737">
    <property type="term" value="C:cytoplasm"/>
    <property type="evidence" value="ECO:0007669"/>
    <property type="project" value="InterPro"/>
</dbReference>
<accession>A0A0F9S2M6</accession>
<dbReference type="NCBIfam" id="NF003743">
    <property type="entry name" value="PRK05340.1"/>
    <property type="match status" value="1"/>
</dbReference>
<dbReference type="GO" id="GO:0046872">
    <property type="term" value="F:metal ion binding"/>
    <property type="evidence" value="ECO:0007669"/>
    <property type="project" value="UniProtKB-KW"/>
</dbReference>
<keyword evidence="8" id="KW-0472">Membrane</keyword>
<dbReference type="GO" id="GO:0009245">
    <property type="term" value="P:lipid A biosynthetic process"/>
    <property type="evidence" value="ECO:0007669"/>
    <property type="project" value="UniProtKB-KW"/>
</dbReference>
<evidence type="ECO:0000256" key="9">
    <source>
        <dbReference type="ARBA" id="ARBA00023211"/>
    </source>
</evidence>
<evidence type="ECO:0000256" key="1">
    <source>
        <dbReference type="ARBA" id="ARBA00022475"/>
    </source>
</evidence>
<keyword evidence="2" id="KW-0444">Lipid biosynthesis</keyword>
<organism evidence="11">
    <name type="scientific">marine sediment metagenome</name>
    <dbReference type="NCBI Taxonomy" id="412755"/>
    <lineage>
        <taxon>unclassified sequences</taxon>
        <taxon>metagenomes</taxon>
        <taxon>ecological metagenomes</taxon>
    </lineage>
</organism>
<dbReference type="InterPro" id="IPR004843">
    <property type="entry name" value="Calcineurin-like_PHP"/>
</dbReference>
<comment type="caution">
    <text evidence="11">The sequence shown here is derived from an EMBL/GenBank/DDBJ whole genome shotgun (WGS) entry which is preliminary data.</text>
</comment>